<reference evidence="3 4" key="1">
    <citation type="submission" date="2018-08" db="EMBL/GenBank/DDBJ databases">
        <title>Pallidiluteibacterium maritimus gen. nov., sp. nov., isolated from coastal sediment.</title>
        <authorList>
            <person name="Zhou L.Y."/>
        </authorList>
    </citation>
    <scope>NUCLEOTIDE SEQUENCE [LARGE SCALE GENOMIC DNA]</scope>
    <source>
        <strain evidence="3 4">XSD2</strain>
    </source>
</reference>
<evidence type="ECO:0000313" key="3">
    <source>
        <dbReference type="EMBL" id="RIJ49801.1"/>
    </source>
</evidence>
<feature type="domain" description="Polymerase/histidinol phosphatase N-terminal" evidence="2">
    <location>
        <begin position="54"/>
        <end position="131"/>
    </location>
</feature>
<dbReference type="RefSeq" id="WP_119436490.1">
    <property type="nucleotide sequence ID" value="NZ_QWGR01000002.1"/>
</dbReference>
<evidence type="ECO:0000256" key="1">
    <source>
        <dbReference type="SAM" id="SignalP"/>
    </source>
</evidence>
<feature type="signal peptide" evidence="1">
    <location>
        <begin position="1"/>
        <end position="20"/>
    </location>
</feature>
<protein>
    <submittedName>
        <fullName evidence="3">Histidinol-phosphatase</fullName>
    </submittedName>
</protein>
<dbReference type="InterPro" id="IPR016195">
    <property type="entry name" value="Pol/histidinol_Pase-like"/>
</dbReference>
<dbReference type="PANTHER" id="PTHR42924:SF3">
    <property type="entry name" value="POLYMERASE_HISTIDINOL PHOSPHATASE N-TERMINAL DOMAIN-CONTAINING PROTEIN"/>
    <property type="match status" value="1"/>
</dbReference>
<evidence type="ECO:0000259" key="2">
    <source>
        <dbReference type="SMART" id="SM00481"/>
    </source>
</evidence>
<dbReference type="InterPro" id="IPR032165">
    <property type="entry name" value="DUF5001"/>
</dbReference>
<name>A0A399T6L5_9BACT</name>
<dbReference type="SMART" id="SM00481">
    <property type="entry name" value="POLIIIAc"/>
    <property type="match status" value="1"/>
</dbReference>
<dbReference type="AlphaFoldDB" id="A0A399T6L5"/>
<dbReference type="OrthoDB" id="9804333at2"/>
<evidence type="ECO:0000313" key="4">
    <source>
        <dbReference type="Proteomes" id="UP000265926"/>
    </source>
</evidence>
<organism evidence="3 4">
    <name type="scientific">Maribellus luteus</name>
    <dbReference type="NCBI Taxonomy" id="2305463"/>
    <lineage>
        <taxon>Bacteria</taxon>
        <taxon>Pseudomonadati</taxon>
        <taxon>Bacteroidota</taxon>
        <taxon>Bacteroidia</taxon>
        <taxon>Marinilabiliales</taxon>
        <taxon>Prolixibacteraceae</taxon>
        <taxon>Maribellus</taxon>
    </lineage>
</organism>
<dbReference type="EMBL" id="QWGR01000002">
    <property type="protein sequence ID" value="RIJ49801.1"/>
    <property type="molecule type" value="Genomic_DNA"/>
</dbReference>
<dbReference type="GO" id="GO:0035312">
    <property type="term" value="F:5'-3' DNA exonuclease activity"/>
    <property type="evidence" value="ECO:0007669"/>
    <property type="project" value="TreeGrafter"/>
</dbReference>
<proteinExistence type="predicted"/>
<feature type="chain" id="PRO_5017251231" evidence="1">
    <location>
        <begin position="21"/>
        <end position="379"/>
    </location>
</feature>
<dbReference type="PANTHER" id="PTHR42924">
    <property type="entry name" value="EXONUCLEASE"/>
    <property type="match status" value="1"/>
</dbReference>
<dbReference type="Gene3D" id="3.20.20.140">
    <property type="entry name" value="Metal-dependent hydrolases"/>
    <property type="match status" value="1"/>
</dbReference>
<dbReference type="Proteomes" id="UP000265926">
    <property type="component" value="Unassembled WGS sequence"/>
</dbReference>
<dbReference type="InterPro" id="IPR003141">
    <property type="entry name" value="Pol/His_phosphatase_N"/>
</dbReference>
<sequence>MFRTRLLVFLFIFSTFYCYAQDDNGVMSMDESRFPKKRQIIRIPGFDGYQTLKCDFHMHTIFSDGQVWPTIRVQEAWQEGLDVMAISDHIEYTPHSKDVVVDHNRAYEIGEDMAAENNIILIKGNEITRNTPPGHFNAIFIGDSKDYIADRDNAKDKQAVMKAADQEAFIFWNHPGWKVNSIDGSYEWIDLVDELLKEKVLGGIEVFNGFKFYKKALDWCVDNNLAVMGSTDMHNIVGYSYNFKEGAHRSMTLVFAKERTAQSVREALEEGRTVAWSTKYIAGKEEWVSKLFYASVEVSPVFHAKTRNEKTTNYYEIKNNSDLYFEMELKSGKGTRTVTLYPQSAQVISATEGQEKLTYEVVTAFVRSDKNLVVDIPLK</sequence>
<dbReference type="Pfam" id="PF16392">
    <property type="entry name" value="DUF5001"/>
    <property type="match status" value="1"/>
</dbReference>
<accession>A0A399T6L5</accession>
<comment type="caution">
    <text evidence="3">The sequence shown here is derived from an EMBL/GenBank/DDBJ whole genome shotgun (WGS) entry which is preliminary data.</text>
</comment>
<dbReference type="InterPro" id="IPR052018">
    <property type="entry name" value="PHP_domain"/>
</dbReference>
<dbReference type="SUPFAM" id="SSF89550">
    <property type="entry name" value="PHP domain-like"/>
    <property type="match status" value="1"/>
</dbReference>
<keyword evidence="4" id="KW-1185">Reference proteome</keyword>
<dbReference type="GO" id="GO:0004534">
    <property type="term" value="F:5'-3' RNA exonuclease activity"/>
    <property type="evidence" value="ECO:0007669"/>
    <property type="project" value="TreeGrafter"/>
</dbReference>
<gene>
    <name evidence="3" type="ORF">D1614_03410</name>
</gene>
<keyword evidence="1" id="KW-0732">Signal</keyword>